<feature type="domain" description="Putative restriction endonuclease" evidence="1">
    <location>
        <begin position="13"/>
        <end position="184"/>
    </location>
</feature>
<dbReference type="OrthoDB" id="9798254at2"/>
<dbReference type="CDD" id="cd06260">
    <property type="entry name" value="DUF820-like"/>
    <property type="match status" value="1"/>
</dbReference>
<keyword evidence="3" id="KW-1185">Reference proteome</keyword>
<evidence type="ECO:0000313" key="3">
    <source>
        <dbReference type="Proteomes" id="UP000000347"/>
    </source>
</evidence>
<dbReference type="InterPro" id="IPR012296">
    <property type="entry name" value="Nuclease_put_TT1808"/>
</dbReference>
<dbReference type="Gene3D" id="3.90.1570.10">
    <property type="entry name" value="tt1808, chain A"/>
    <property type="match status" value="1"/>
</dbReference>
<evidence type="ECO:0000259" key="1">
    <source>
        <dbReference type="Pfam" id="PF05685"/>
    </source>
</evidence>
<dbReference type="InterPro" id="IPR011335">
    <property type="entry name" value="Restrct_endonuc-II-like"/>
</dbReference>
<dbReference type="HOGENOM" id="CLU_076312_0_2_9"/>
<dbReference type="Pfam" id="PF05685">
    <property type="entry name" value="Uma2"/>
    <property type="match status" value="1"/>
</dbReference>
<dbReference type="InterPro" id="IPR008538">
    <property type="entry name" value="Uma2"/>
</dbReference>
<dbReference type="EMBL" id="CP002164">
    <property type="protein sequence ID" value="ADL41397.1"/>
    <property type="molecule type" value="Genomic_DNA"/>
</dbReference>
<dbReference type="KEGG" id="cob:COB47_0017"/>
<gene>
    <name evidence="2" type="ordered locus">COB47_0017</name>
</gene>
<dbReference type="PANTHER" id="PTHR36558:SF1">
    <property type="entry name" value="RESTRICTION ENDONUCLEASE DOMAIN-CONTAINING PROTEIN-RELATED"/>
    <property type="match status" value="1"/>
</dbReference>
<sequence>MPLPKKEEFYTYEDYLNWPNDQRIELIDGKIYLMAPPSTIHQRILREIFINFAMYLKGKQCEVFSAPFGVRFPSANEKSNKEIKTVVEPDIVVVCDKSKIDNEGCKGAPDLIVEITSPSTASKDKIEKFNLYEKYGVKEYWIVEPESRIISVFTLQENGRYGRPDVYTVGNRIKVSIFEDLVIDLREIFEGADKNL</sequence>
<dbReference type="AlphaFoldDB" id="D9TGR1"/>
<protein>
    <recommendedName>
        <fullName evidence="1">Putative restriction endonuclease domain-containing protein</fullName>
    </recommendedName>
</protein>
<dbReference type="RefSeq" id="WP_013289404.1">
    <property type="nucleotide sequence ID" value="NC_014392.1"/>
</dbReference>
<reference evidence="2 3" key="1">
    <citation type="journal article" date="2010" name="J. Bacteriol.">
        <title>Complete genome sequence of the cellulolytic thermophile Caldicellulosiruptor obsidiansis OB47T.</title>
        <authorList>
            <person name="Elkins J.G."/>
            <person name="Lochner A."/>
            <person name="Hamilton-Brehm S.D."/>
            <person name="Davenport K.W."/>
            <person name="Podar M."/>
            <person name="Brown S.D."/>
            <person name="Land M.L."/>
            <person name="Hauser L.J."/>
            <person name="Klingeman D.M."/>
            <person name="Raman B."/>
            <person name="Goodwin L.A."/>
            <person name="Tapia R."/>
            <person name="Meincke L.J."/>
            <person name="Detter J.C."/>
            <person name="Bruce D.C."/>
            <person name="Han C.S."/>
            <person name="Palumbo A.V."/>
            <person name="Cottingham R.W."/>
            <person name="Keller M."/>
            <person name="Graham D.E."/>
        </authorList>
    </citation>
    <scope>NUCLEOTIDE SEQUENCE [LARGE SCALE GENOMIC DNA]</scope>
    <source>
        <strain evidence="3">ATCC BAA-2073 / strain OB47</strain>
    </source>
</reference>
<name>D9TGR1_CALOO</name>
<organism evidence="2 3">
    <name type="scientific">Caldicellulosiruptor obsidiansis (strain ATCC BAA-2073 / JCM 16842 / OB47)</name>
    <dbReference type="NCBI Taxonomy" id="608506"/>
    <lineage>
        <taxon>Bacteria</taxon>
        <taxon>Bacillati</taxon>
        <taxon>Bacillota</taxon>
        <taxon>Bacillota incertae sedis</taxon>
        <taxon>Caldicellulosiruptorales</taxon>
        <taxon>Caldicellulosiruptoraceae</taxon>
        <taxon>Caldicellulosiruptor</taxon>
    </lineage>
</organism>
<dbReference type="Proteomes" id="UP000000347">
    <property type="component" value="Chromosome"/>
</dbReference>
<evidence type="ECO:0000313" key="2">
    <source>
        <dbReference type="EMBL" id="ADL41397.1"/>
    </source>
</evidence>
<dbReference type="SUPFAM" id="SSF52980">
    <property type="entry name" value="Restriction endonuclease-like"/>
    <property type="match status" value="1"/>
</dbReference>
<dbReference type="STRING" id="608506.COB47_0017"/>
<dbReference type="PANTHER" id="PTHR36558">
    <property type="entry name" value="GLR1098 PROTEIN"/>
    <property type="match status" value="1"/>
</dbReference>
<proteinExistence type="predicted"/>
<accession>D9TGR1</accession>
<dbReference type="eggNOG" id="COG4636">
    <property type="taxonomic scope" value="Bacteria"/>
</dbReference>